<dbReference type="GO" id="GO:0015038">
    <property type="term" value="F:glutathione disulfide oxidoreductase activity"/>
    <property type="evidence" value="ECO:0007669"/>
    <property type="project" value="TreeGrafter"/>
</dbReference>
<dbReference type="EMBL" id="MCFF01000064">
    <property type="protein sequence ID" value="ORZ00027.1"/>
    <property type="molecule type" value="Genomic_DNA"/>
</dbReference>
<dbReference type="SUPFAM" id="SSF52833">
    <property type="entry name" value="Thioredoxin-like"/>
    <property type="match status" value="1"/>
</dbReference>
<organism evidence="6 7">
    <name type="scientific">Lobosporangium transversale</name>
    <dbReference type="NCBI Taxonomy" id="64571"/>
    <lineage>
        <taxon>Eukaryota</taxon>
        <taxon>Fungi</taxon>
        <taxon>Fungi incertae sedis</taxon>
        <taxon>Mucoromycota</taxon>
        <taxon>Mortierellomycotina</taxon>
        <taxon>Mortierellomycetes</taxon>
        <taxon>Mortierellales</taxon>
        <taxon>Mortierellaceae</taxon>
        <taxon>Lobosporangium</taxon>
    </lineage>
</organism>
<evidence type="ECO:0000256" key="4">
    <source>
        <dbReference type="ARBA" id="ARBA00023284"/>
    </source>
</evidence>
<proteinExistence type="predicted"/>
<comment type="caution">
    <text evidence="6">The sequence shown here is derived from an EMBL/GenBank/DDBJ whole genome shotgun (WGS) entry which is preliminary data.</text>
</comment>
<dbReference type="OrthoDB" id="418495at2759"/>
<dbReference type="Proteomes" id="UP000193648">
    <property type="component" value="Unassembled WGS sequence"/>
</dbReference>
<dbReference type="InParanoid" id="A0A1Y2G7J9"/>
<dbReference type="InterPro" id="IPR002109">
    <property type="entry name" value="Glutaredoxin"/>
</dbReference>
<evidence type="ECO:0000313" key="6">
    <source>
        <dbReference type="EMBL" id="ORZ00027.1"/>
    </source>
</evidence>
<dbReference type="PANTHER" id="PTHR45694">
    <property type="entry name" value="GLUTAREDOXIN 2"/>
    <property type="match status" value="1"/>
</dbReference>
<dbReference type="GeneID" id="33571070"/>
<dbReference type="NCBIfam" id="TIGR02180">
    <property type="entry name" value="GRX_euk"/>
    <property type="match status" value="1"/>
</dbReference>
<dbReference type="InterPro" id="IPR011767">
    <property type="entry name" value="GLR_AS"/>
</dbReference>
<dbReference type="PANTHER" id="PTHR45694:SF18">
    <property type="entry name" value="GLUTAREDOXIN-1-RELATED"/>
    <property type="match status" value="1"/>
</dbReference>
<dbReference type="InterPro" id="IPR011899">
    <property type="entry name" value="Glutaredoxin_euk/vir"/>
</dbReference>
<dbReference type="PROSITE" id="PS51354">
    <property type="entry name" value="GLUTAREDOXIN_2"/>
    <property type="match status" value="1"/>
</dbReference>
<dbReference type="RefSeq" id="XP_021876068.1">
    <property type="nucleotide sequence ID" value="XM_022029227.1"/>
</dbReference>
<evidence type="ECO:0000256" key="1">
    <source>
        <dbReference type="ARBA" id="ARBA00022448"/>
    </source>
</evidence>
<keyword evidence="3" id="KW-1015">Disulfide bond</keyword>
<dbReference type="STRING" id="64571.A0A1Y2G7J9"/>
<evidence type="ECO:0000256" key="3">
    <source>
        <dbReference type="ARBA" id="ARBA00023157"/>
    </source>
</evidence>
<keyword evidence="1" id="KW-0813">Transport</keyword>
<dbReference type="InterPro" id="IPR014025">
    <property type="entry name" value="Glutaredoxin_subgr"/>
</dbReference>
<dbReference type="GO" id="GO:0005737">
    <property type="term" value="C:cytoplasm"/>
    <property type="evidence" value="ECO:0007669"/>
    <property type="project" value="TreeGrafter"/>
</dbReference>
<keyword evidence="2" id="KW-0249">Electron transport</keyword>
<protein>
    <submittedName>
        <fullName evidence="6">Glutaredoxin-1</fullName>
    </submittedName>
</protein>
<accession>A0A1Y2G7J9</accession>
<feature type="domain" description="Glutaredoxin" evidence="5">
    <location>
        <begin position="18"/>
        <end position="80"/>
    </location>
</feature>
<evidence type="ECO:0000256" key="2">
    <source>
        <dbReference type="ARBA" id="ARBA00022982"/>
    </source>
</evidence>
<name>A0A1Y2G7J9_9FUNG</name>
<keyword evidence="7" id="KW-1185">Reference proteome</keyword>
<dbReference type="PRINTS" id="PR00160">
    <property type="entry name" value="GLUTAREDOXIN"/>
</dbReference>
<dbReference type="FunFam" id="3.40.30.10:FF:000026">
    <property type="entry name" value="Glutaredoxin 2"/>
    <property type="match status" value="1"/>
</dbReference>
<dbReference type="GO" id="GO:0004602">
    <property type="term" value="F:glutathione peroxidase activity"/>
    <property type="evidence" value="ECO:0007669"/>
    <property type="project" value="UniProtKB-ARBA"/>
</dbReference>
<dbReference type="PROSITE" id="PS00195">
    <property type="entry name" value="GLUTAREDOXIN_1"/>
    <property type="match status" value="1"/>
</dbReference>
<dbReference type="InterPro" id="IPR036249">
    <property type="entry name" value="Thioredoxin-like_sf"/>
</dbReference>
<dbReference type="AlphaFoldDB" id="A0A1Y2G7J9"/>
<keyword evidence="4" id="KW-0676">Redox-active center</keyword>
<evidence type="ECO:0000259" key="5">
    <source>
        <dbReference type="Pfam" id="PF00462"/>
    </source>
</evidence>
<dbReference type="GO" id="GO:0034599">
    <property type="term" value="P:cellular response to oxidative stress"/>
    <property type="evidence" value="ECO:0007669"/>
    <property type="project" value="TreeGrafter"/>
</dbReference>
<dbReference type="CDD" id="cd03419">
    <property type="entry name" value="GRX_GRXh_1_2_like"/>
    <property type="match status" value="1"/>
</dbReference>
<dbReference type="Pfam" id="PF00462">
    <property type="entry name" value="Glutaredoxin"/>
    <property type="match status" value="1"/>
</dbReference>
<gene>
    <name evidence="6" type="ORF">BCR41DRAFT_401544</name>
</gene>
<sequence>MESTLKAEIDNIINSHDVVMFSKSYCPYCAKAKALLAQHGVKVFIMELDDVENGAAIQAYLKELTGQRTVPNIFINKEHIGGCDDLFKLEKSGQLKALLAKF</sequence>
<evidence type="ECO:0000313" key="7">
    <source>
        <dbReference type="Proteomes" id="UP000193648"/>
    </source>
</evidence>
<reference evidence="6 7" key="1">
    <citation type="submission" date="2016-07" db="EMBL/GenBank/DDBJ databases">
        <title>Pervasive Adenine N6-methylation of Active Genes in Fungi.</title>
        <authorList>
            <consortium name="DOE Joint Genome Institute"/>
            <person name="Mondo S.J."/>
            <person name="Dannebaum R.O."/>
            <person name="Kuo R.C."/>
            <person name="Labutti K."/>
            <person name="Haridas S."/>
            <person name="Kuo A."/>
            <person name="Salamov A."/>
            <person name="Ahrendt S.R."/>
            <person name="Lipzen A."/>
            <person name="Sullivan W."/>
            <person name="Andreopoulos W.B."/>
            <person name="Clum A."/>
            <person name="Lindquist E."/>
            <person name="Daum C."/>
            <person name="Ramamoorthy G.K."/>
            <person name="Gryganskyi A."/>
            <person name="Culley D."/>
            <person name="Magnuson J.K."/>
            <person name="James T.Y."/>
            <person name="O'Malley M.A."/>
            <person name="Stajich J.E."/>
            <person name="Spatafora J.W."/>
            <person name="Visel A."/>
            <person name="Grigoriev I.V."/>
        </authorList>
    </citation>
    <scope>NUCLEOTIDE SEQUENCE [LARGE SCALE GENOMIC DNA]</scope>
    <source>
        <strain evidence="6 7">NRRL 3116</strain>
    </source>
</reference>
<dbReference type="Gene3D" id="3.40.30.10">
    <property type="entry name" value="Glutaredoxin"/>
    <property type="match status" value="1"/>
</dbReference>